<keyword evidence="2" id="KW-1185">Reference proteome</keyword>
<dbReference type="EMBL" id="JAYMYS010000004">
    <property type="protein sequence ID" value="KAK7395885.1"/>
    <property type="molecule type" value="Genomic_DNA"/>
</dbReference>
<name>A0AAN9SGR4_PSOTE</name>
<proteinExistence type="predicted"/>
<comment type="caution">
    <text evidence="1">The sequence shown here is derived from an EMBL/GenBank/DDBJ whole genome shotgun (WGS) entry which is preliminary data.</text>
</comment>
<organism evidence="1 2">
    <name type="scientific">Psophocarpus tetragonolobus</name>
    <name type="common">Winged bean</name>
    <name type="synonym">Dolichos tetragonolobus</name>
    <dbReference type="NCBI Taxonomy" id="3891"/>
    <lineage>
        <taxon>Eukaryota</taxon>
        <taxon>Viridiplantae</taxon>
        <taxon>Streptophyta</taxon>
        <taxon>Embryophyta</taxon>
        <taxon>Tracheophyta</taxon>
        <taxon>Spermatophyta</taxon>
        <taxon>Magnoliopsida</taxon>
        <taxon>eudicotyledons</taxon>
        <taxon>Gunneridae</taxon>
        <taxon>Pentapetalae</taxon>
        <taxon>rosids</taxon>
        <taxon>fabids</taxon>
        <taxon>Fabales</taxon>
        <taxon>Fabaceae</taxon>
        <taxon>Papilionoideae</taxon>
        <taxon>50 kb inversion clade</taxon>
        <taxon>NPAAA clade</taxon>
        <taxon>indigoferoid/millettioid clade</taxon>
        <taxon>Phaseoleae</taxon>
        <taxon>Psophocarpus</taxon>
    </lineage>
</organism>
<evidence type="ECO:0000313" key="1">
    <source>
        <dbReference type="EMBL" id="KAK7395885.1"/>
    </source>
</evidence>
<dbReference type="Proteomes" id="UP001386955">
    <property type="component" value="Unassembled WGS sequence"/>
</dbReference>
<dbReference type="AlphaFoldDB" id="A0AAN9SGR4"/>
<protein>
    <submittedName>
        <fullName evidence="1">Uncharacterized protein</fullName>
    </submittedName>
</protein>
<sequence length="109" mass="11498">MGLGLGADTGGGSKVGSDVGSDMGLGGVEAMLASIALADAAVCTGQILPCTTRKPIEELRLSRGLDLNLLSMTVMKKAYSQERPLITNRHDLLDVTTEIVITKHLRSQF</sequence>
<evidence type="ECO:0000313" key="2">
    <source>
        <dbReference type="Proteomes" id="UP001386955"/>
    </source>
</evidence>
<reference evidence="1 2" key="1">
    <citation type="submission" date="2024-01" db="EMBL/GenBank/DDBJ databases">
        <title>The genomes of 5 underutilized Papilionoideae crops provide insights into root nodulation and disease resistanc.</title>
        <authorList>
            <person name="Jiang F."/>
        </authorList>
    </citation>
    <scope>NUCLEOTIDE SEQUENCE [LARGE SCALE GENOMIC DNA]</scope>
    <source>
        <strain evidence="1">DUOXIRENSHENG_FW03</strain>
        <tissue evidence="1">Leaves</tissue>
    </source>
</reference>
<accession>A0AAN9SGR4</accession>
<gene>
    <name evidence="1" type="ORF">VNO78_16459</name>
</gene>